<dbReference type="Gene3D" id="3.30.1060.10">
    <property type="entry name" value="Peptide methionine sulphoxide reductase MsrA"/>
    <property type="match status" value="1"/>
</dbReference>
<dbReference type="OrthoDB" id="4174719at2"/>
<dbReference type="HAMAP" id="MF_01401">
    <property type="entry name" value="MsrA"/>
    <property type="match status" value="1"/>
</dbReference>
<dbReference type="NCBIfam" id="TIGR00401">
    <property type="entry name" value="msrA"/>
    <property type="match status" value="1"/>
</dbReference>
<gene>
    <name evidence="4" type="primary">msrA</name>
    <name evidence="6" type="ordered locus">Tmz1t_1032</name>
    <name evidence="7" type="ORF">E6Q80_16475</name>
</gene>
<name>C4ZNE7_THASP</name>
<dbReference type="eggNOG" id="COG0225">
    <property type="taxonomic scope" value="Bacteria"/>
</dbReference>
<comment type="function">
    <text evidence="4">Has an important function as a repair enzyme for proteins that have been inactivated by oxidation. Catalyzes the reversible oxidation-reduction of methionine sulfoxide in proteins to methionine.</text>
</comment>
<protein>
    <recommendedName>
        <fullName evidence="4">Peptide methionine sulfoxide reductase MsrA</fullName>
        <shortName evidence="4">Protein-methionine-S-oxide reductase</shortName>
        <ecNumber evidence="4">1.8.4.11</ecNumber>
    </recommendedName>
    <alternativeName>
        <fullName evidence="4">Peptide-methionine (S)-S-oxide reductase</fullName>
        <shortName evidence="4">Peptide Met(O) reductase</shortName>
    </alternativeName>
</protein>
<evidence type="ECO:0000313" key="7">
    <source>
        <dbReference type="EMBL" id="TXH81862.1"/>
    </source>
</evidence>
<accession>C4ZNE7</accession>
<dbReference type="HOGENOM" id="CLU_031040_10_0_4"/>
<dbReference type="InterPro" id="IPR002569">
    <property type="entry name" value="Met_Sox_Rdtase_MsrA_dom"/>
</dbReference>
<dbReference type="Proteomes" id="UP000002186">
    <property type="component" value="Chromosome"/>
</dbReference>
<proteinExistence type="inferred from homology"/>
<keyword evidence="8" id="KW-1185">Reference proteome</keyword>
<evidence type="ECO:0000313" key="6">
    <source>
        <dbReference type="EMBL" id="ACK53794.1"/>
    </source>
</evidence>
<dbReference type="GO" id="GO:0008113">
    <property type="term" value="F:peptide-methionine (S)-S-oxide reductase activity"/>
    <property type="evidence" value="ECO:0007669"/>
    <property type="project" value="UniProtKB-UniRule"/>
</dbReference>
<dbReference type="EMBL" id="CP001281">
    <property type="protein sequence ID" value="ACK53794.1"/>
    <property type="molecule type" value="Genomic_DNA"/>
</dbReference>
<dbReference type="InterPro" id="IPR036509">
    <property type="entry name" value="Met_Sox_Rdtase_MsrA_sf"/>
</dbReference>
<sequence>MTESKNDPVRETAILGGGCFWCLEAVFDLVAGVDEVVPGYCGGHVELPSYRDVCSGGTGHAEVVKIVFDPAKVSYRELLDVFFTIHDPTTVDRQGNDVGPQYRSVIFATSEAQLHTALATIEALGERRVFPKAIVTRVERAPRFWPAEPEHHDYYVNNSDQPYCQYVVAPKITKFRSHFDLRRWPEGSR</sequence>
<dbReference type="PANTHER" id="PTHR43774">
    <property type="entry name" value="PEPTIDE METHIONINE SULFOXIDE REDUCTASE"/>
    <property type="match status" value="1"/>
</dbReference>
<reference evidence="7 9" key="3">
    <citation type="submission" date="2018-09" db="EMBL/GenBank/DDBJ databases">
        <title>Metagenome Assembled Genomes from an Advanced Water Purification Facility.</title>
        <authorList>
            <person name="Stamps B.W."/>
            <person name="Spear J.R."/>
        </authorList>
    </citation>
    <scope>NUCLEOTIDE SEQUENCE [LARGE SCALE GENOMIC DNA]</scope>
    <source>
        <strain evidence="7">Bin_27_1</strain>
    </source>
</reference>
<reference evidence="6 8" key="2">
    <citation type="journal article" date="2012" name="Stand. Genomic Sci.">
        <title>Complete genome sequence of Thauera aminoaromatica strain MZ1T.</title>
        <authorList>
            <person name="Jiang K."/>
            <person name="Sanseverino J."/>
            <person name="Chauhan A."/>
            <person name="Lucas S."/>
            <person name="Copeland A."/>
            <person name="Lapidus A."/>
            <person name="Del Rio T.G."/>
            <person name="Dalin E."/>
            <person name="Tice H."/>
            <person name="Bruce D."/>
            <person name="Goodwin L."/>
            <person name="Pitluck S."/>
            <person name="Sims D."/>
            <person name="Brettin T."/>
            <person name="Detter J.C."/>
            <person name="Han C."/>
            <person name="Chang Y.J."/>
            <person name="Larimer F."/>
            <person name="Land M."/>
            <person name="Hauser L."/>
            <person name="Kyrpides N.C."/>
            <person name="Mikhailova N."/>
            <person name="Moser S."/>
            <person name="Jegier P."/>
            <person name="Close D."/>
            <person name="Debruyn J.M."/>
            <person name="Wang Y."/>
            <person name="Layton A.C."/>
            <person name="Allen M.S."/>
            <person name="Sayler G.S."/>
        </authorList>
    </citation>
    <scope>NUCLEOTIDE SEQUENCE [LARGE SCALE GENOMIC DNA]</scope>
    <source>
        <strain evidence="6 8">MZ1T</strain>
    </source>
</reference>
<accession>A0A5C7SEQ8</accession>
<evidence type="ECO:0000259" key="5">
    <source>
        <dbReference type="Pfam" id="PF01625"/>
    </source>
</evidence>
<dbReference type="KEGG" id="tmz:Tmz1t_1032"/>
<comment type="similarity">
    <text evidence="4">Belongs to the MsrA Met sulfoxide reductase family.</text>
</comment>
<dbReference type="EC" id="1.8.4.11" evidence="4"/>
<keyword evidence="1 4" id="KW-0560">Oxidoreductase</keyword>
<feature type="active site" evidence="4">
    <location>
        <position position="19"/>
    </location>
</feature>
<comment type="catalytic activity">
    <reaction evidence="3 4">
        <text>[thioredoxin]-disulfide + L-methionine + H2O = L-methionine (S)-S-oxide + [thioredoxin]-dithiol</text>
        <dbReference type="Rhea" id="RHEA:19993"/>
        <dbReference type="Rhea" id="RHEA-COMP:10698"/>
        <dbReference type="Rhea" id="RHEA-COMP:10700"/>
        <dbReference type="ChEBI" id="CHEBI:15377"/>
        <dbReference type="ChEBI" id="CHEBI:29950"/>
        <dbReference type="ChEBI" id="CHEBI:50058"/>
        <dbReference type="ChEBI" id="CHEBI:57844"/>
        <dbReference type="ChEBI" id="CHEBI:58772"/>
        <dbReference type="EC" id="1.8.4.11"/>
    </reaction>
</comment>
<comment type="catalytic activity">
    <reaction evidence="2 4">
        <text>L-methionyl-[protein] + [thioredoxin]-disulfide + H2O = L-methionyl-(S)-S-oxide-[protein] + [thioredoxin]-dithiol</text>
        <dbReference type="Rhea" id="RHEA:14217"/>
        <dbReference type="Rhea" id="RHEA-COMP:10698"/>
        <dbReference type="Rhea" id="RHEA-COMP:10700"/>
        <dbReference type="Rhea" id="RHEA-COMP:12313"/>
        <dbReference type="Rhea" id="RHEA-COMP:12315"/>
        <dbReference type="ChEBI" id="CHEBI:15377"/>
        <dbReference type="ChEBI" id="CHEBI:16044"/>
        <dbReference type="ChEBI" id="CHEBI:29950"/>
        <dbReference type="ChEBI" id="CHEBI:44120"/>
        <dbReference type="ChEBI" id="CHEBI:50058"/>
        <dbReference type="EC" id="1.8.4.11"/>
    </reaction>
</comment>
<evidence type="ECO:0000256" key="1">
    <source>
        <dbReference type="ARBA" id="ARBA00023002"/>
    </source>
</evidence>
<dbReference type="AlphaFoldDB" id="C4ZNE7"/>
<dbReference type="PANTHER" id="PTHR43774:SF1">
    <property type="entry name" value="PEPTIDE METHIONINE SULFOXIDE REDUCTASE MSRA 2"/>
    <property type="match status" value="1"/>
</dbReference>
<dbReference type="STRING" id="85643.Tmz1t_1032"/>
<evidence type="ECO:0000256" key="4">
    <source>
        <dbReference type="HAMAP-Rule" id="MF_01401"/>
    </source>
</evidence>
<reference evidence="8" key="1">
    <citation type="submission" date="2009-05" db="EMBL/GenBank/DDBJ databases">
        <title>Complete sequence of chromosome of Thauera sp. MZ1T.</title>
        <authorList>
            <consortium name="US DOE Joint Genome Institute"/>
            <person name="Lucas S."/>
            <person name="Copeland A."/>
            <person name="Lapidus A."/>
            <person name="Glavina del Rio T."/>
            <person name="Dalin E."/>
            <person name="Tice H."/>
            <person name="Bruce D."/>
            <person name="Goodwin L."/>
            <person name="Pitluck S."/>
            <person name="Sims D."/>
            <person name="Brettin T."/>
            <person name="Detter J.C."/>
            <person name="Han C."/>
            <person name="Larimer F."/>
            <person name="Land M."/>
            <person name="Hauser L."/>
            <person name="Kyrpides N."/>
            <person name="Mikhailova N."/>
            <person name="Sayler G.S."/>
        </authorList>
    </citation>
    <scope>NUCLEOTIDE SEQUENCE [LARGE SCALE GENOMIC DNA]</scope>
    <source>
        <strain evidence="8">MZ1T</strain>
    </source>
</reference>
<evidence type="ECO:0000256" key="3">
    <source>
        <dbReference type="ARBA" id="ARBA00048782"/>
    </source>
</evidence>
<evidence type="ECO:0000256" key="2">
    <source>
        <dbReference type="ARBA" id="ARBA00047806"/>
    </source>
</evidence>
<dbReference type="EMBL" id="SSFD01000262">
    <property type="protein sequence ID" value="TXH81862.1"/>
    <property type="molecule type" value="Genomic_DNA"/>
</dbReference>
<dbReference type="RefSeq" id="WP_004307886.1">
    <property type="nucleotide sequence ID" value="NC_011662.2"/>
</dbReference>
<organism evidence="6 8">
    <name type="scientific">Thauera aminoaromatica</name>
    <dbReference type="NCBI Taxonomy" id="164330"/>
    <lineage>
        <taxon>Bacteria</taxon>
        <taxon>Pseudomonadati</taxon>
        <taxon>Pseudomonadota</taxon>
        <taxon>Betaproteobacteria</taxon>
        <taxon>Rhodocyclales</taxon>
        <taxon>Zoogloeaceae</taxon>
        <taxon>Thauera</taxon>
    </lineage>
</organism>
<feature type="domain" description="Peptide methionine sulphoxide reductase MsrA" evidence="5">
    <location>
        <begin position="12"/>
        <end position="165"/>
    </location>
</feature>
<dbReference type="Pfam" id="PF01625">
    <property type="entry name" value="PMSR"/>
    <property type="match status" value="1"/>
</dbReference>
<dbReference type="SUPFAM" id="SSF55068">
    <property type="entry name" value="Peptide methionine sulfoxide reductase"/>
    <property type="match status" value="1"/>
</dbReference>
<dbReference type="Proteomes" id="UP000321192">
    <property type="component" value="Unassembled WGS sequence"/>
</dbReference>
<evidence type="ECO:0000313" key="9">
    <source>
        <dbReference type="Proteomes" id="UP000321192"/>
    </source>
</evidence>
<evidence type="ECO:0000313" key="8">
    <source>
        <dbReference type="Proteomes" id="UP000002186"/>
    </source>
</evidence>